<sequence>MTMKSNKKGNKSSPSPSPCDTTILLSHFHSPSNLKPKHLLFLLVKRKIASQGFRLFSSSPSRTYLSSSPFCVFGKGFTKGINPKWNSI</sequence>
<comment type="caution">
    <text evidence="1">The sequence shown here is derived from an EMBL/GenBank/DDBJ whole genome shotgun (WGS) entry which is preliminary data.</text>
</comment>
<dbReference type="AlphaFoldDB" id="A0A922K6R3"/>
<protein>
    <submittedName>
        <fullName evidence="1">Uncharacterized protein</fullName>
    </submittedName>
</protein>
<dbReference type="EMBL" id="CM031825">
    <property type="protein sequence ID" value="KAG6730899.1"/>
    <property type="molecule type" value="Genomic_DNA"/>
</dbReference>
<evidence type="ECO:0000313" key="2">
    <source>
        <dbReference type="Proteomes" id="UP000811246"/>
    </source>
</evidence>
<evidence type="ECO:0000313" key="1">
    <source>
        <dbReference type="EMBL" id="KAG6730899.1"/>
    </source>
</evidence>
<name>A0A922K6R3_CARIL</name>
<proteinExistence type="predicted"/>
<dbReference type="Proteomes" id="UP000811246">
    <property type="component" value="Chromosome 1"/>
</dbReference>
<accession>A0A922K6R3</accession>
<gene>
    <name evidence="1" type="ORF">I3842_01G102800</name>
</gene>
<organism evidence="1 2">
    <name type="scientific">Carya illinoinensis</name>
    <name type="common">Pecan</name>
    <dbReference type="NCBI Taxonomy" id="32201"/>
    <lineage>
        <taxon>Eukaryota</taxon>
        <taxon>Viridiplantae</taxon>
        <taxon>Streptophyta</taxon>
        <taxon>Embryophyta</taxon>
        <taxon>Tracheophyta</taxon>
        <taxon>Spermatophyta</taxon>
        <taxon>Magnoliopsida</taxon>
        <taxon>eudicotyledons</taxon>
        <taxon>Gunneridae</taxon>
        <taxon>Pentapetalae</taxon>
        <taxon>rosids</taxon>
        <taxon>fabids</taxon>
        <taxon>Fagales</taxon>
        <taxon>Juglandaceae</taxon>
        <taxon>Carya</taxon>
    </lineage>
</organism>
<reference evidence="1" key="1">
    <citation type="submission" date="2021-01" db="EMBL/GenBank/DDBJ databases">
        <authorList>
            <person name="Lovell J.T."/>
            <person name="Bentley N."/>
            <person name="Bhattarai G."/>
            <person name="Jenkins J.W."/>
            <person name="Sreedasyam A."/>
            <person name="Alarcon Y."/>
            <person name="Bock C."/>
            <person name="Boston L."/>
            <person name="Carlson J."/>
            <person name="Cervantes K."/>
            <person name="Clermont K."/>
            <person name="Krom N."/>
            <person name="Kubenka K."/>
            <person name="Mamidi S."/>
            <person name="Mattison C."/>
            <person name="Monteros M."/>
            <person name="Pisani C."/>
            <person name="Plott C."/>
            <person name="Rajasekar S."/>
            <person name="Rhein H.S."/>
            <person name="Rohla C."/>
            <person name="Song M."/>
            <person name="Hilaire R.S."/>
            <person name="Shu S."/>
            <person name="Wells L."/>
            <person name="Wang X."/>
            <person name="Webber J."/>
            <person name="Heerema R.J."/>
            <person name="Klein P."/>
            <person name="Conner P."/>
            <person name="Grauke L."/>
            <person name="Grimwood J."/>
            <person name="Schmutz J."/>
            <person name="Randall J.J."/>
        </authorList>
    </citation>
    <scope>NUCLEOTIDE SEQUENCE</scope>
    <source>
        <tissue evidence="1">Leaf</tissue>
    </source>
</reference>